<feature type="non-terminal residue" evidence="2">
    <location>
        <position position="55"/>
    </location>
</feature>
<keyword evidence="1" id="KW-1133">Transmembrane helix</keyword>
<keyword evidence="1" id="KW-0812">Transmembrane</keyword>
<sequence length="55" mass="6361">MYPSAFRASAYGVYGESILFGKNKYLYYYSLVVTPIIFASLFLGAAFYLRLKKMR</sequence>
<gene>
    <name evidence="2" type="ORF">LEP1GSC123_0027</name>
</gene>
<accession>M3GT97</accession>
<dbReference type="EMBL" id="AKWO02000101">
    <property type="protein sequence ID" value="EMF98028.1"/>
    <property type="molecule type" value="Genomic_DNA"/>
</dbReference>
<reference evidence="2 3" key="1">
    <citation type="submission" date="2013-01" db="EMBL/GenBank/DDBJ databases">
        <authorList>
            <person name="Harkins D.M."/>
            <person name="Durkin A.S."/>
            <person name="Brinkac L.M."/>
            <person name="Haft D.H."/>
            <person name="Selengut J.D."/>
            <person name="Sanka R."/>
            <person name="DePew J."/>
            <person name="Purushe J."/>
            <person name="Picardeau M."/>
            <person name="Werts C."/>
            <person name="Goarant C."/>
            <person name="Vinetz J.M."/>
            <person name="Sutton G.G."/>
            <person name="Nierman W.C."/>
            <person name="Fouts D.E."/>
        </authorList>
    </citation>
    <scope>NUCLEOTIDE SEQUENCE [LARGE SCALE GENOMIC DNA]</scope>
    <source>
        <strain evidence="2 3">200701203</strain>
    </source>
</reference>
<evidence type="ECO:0008006" key="4">
    <source>
        <dbReference type="Google" id="ProtNLM"/>
    </source>
</evidence>
<organism evidence="2 3">
    <name type="scientific">Leptospira borgpetersenii str. 200701203</name>
    <dbReference type="NCBI Taxonomy" id="1193007"/>
    <lineage>
        <taxon>Bacteria</taxon>
        <taxon>Pseudomonadati</taxon>
        <taxon>Spirochaetota</taxon>
        <taxon>Spirochaetia</taxon>
        <taxon>Leptospirales</taxon>
        <taxon>Leptospiraceae</taxon>
        <taxon>Leptospira</taxon>
    </lineage>
</organism>
<feature type="transmembrane region" description="Helical" evidence="1">
    <location>
        <begin position="26"/>
        <end position="49"/>
    </location>
</feature>
<evidence type="ECO:0000313" key="2">
    <source>
        <dbReference type="EMBL" id="EMF98028.1"/>
    </source>
</evidence>
<evidence type="ECO:0000313" key="3">
    <source>
        <dbReference type="Proteomes" id="UP000011783"/>
    </source>
</evidence>
<dbReference type="Proteomes" id="UP000011783">
    <property type="component" value="Unassembled WGS sequence"/>
</dbReference>
<comment type="caution">
    <text evidence="2">The sequence shown here is derived from an EMBL/GenBank/DDBJ whole genome shotgun (WGS) entry which is preliminary data.</text>
</comment>
<protein>
    <recommendedName>
        <fullName evidence="4">ABC-2 family transporter domain protein</fullName>
    </recommendedName>
</protein>
<name>M3GT97_LEPBO</name>
<keyword evidence="1" id="KW-0472">Membrane</keyword>
<dbReference type="AlphaFoldDB" id="M3GT97"/>
<evidence type="ECO:0000256" key="1">
    <source>
        <dbReference type="SAM" id="Phobius"/>
    </source>
</evidence>
<proteinExistence type="predicted"/>